<organism evidence="2 3">
    <name type="scientific">Eumeta variegata</name>
    <name type="common">Bagworm moth</name>
    <name type="synonym">Eumeta japonica</name>
    <dbReference type="NCBI Taxonomy" id="151549"/>
    <lineage>
        <taxon>Eukaryota</taxon>
        <taxon>Metazoa</taxon>
        <taxon>Ecdysozoa</taxon>
        <taxon>Arthropoda</taxon>
        <taxon>Hexapoda</taxon>
        <taxon>Insecta</taxon>
        <taxon>Pterygota</taxon>
        <taxon>Neoptera</taxon>
        <taxon>Endopterygota</taxon>
        <taxon>Lepidoptera</taxon>
        <taxon>Glossata</taxon>
        <taxon>Ditrysia</taxon>
        <taxon>Tineoidea</taxon>
        <taxon>Psychidae</taxon>
        <taxon>Oiketicinae</taxon>
        <taxon>Eumeta</taxon>
    </lineage>
</organism>
<keyword evidence="3" id="KW-1185">Reference proteome</keyword>
<dbReference type="AlphaFoldDB" id="A0A4C1VF70"/>
<gene>
    <name evidence="2" type="primary">ORF1</name>
    <name evidence="2" type="ORF">EVAR_35707_1</name>
</gene>
<accession>A0A4C1VF70</accession>
<dbReference type="OrthoDB" id="6782961at2759"/>
<sequence>MITPTSLQFSVGKLAAQNPNPPYFSLKRLMGLQSWRKLFQFSAALQRAAPATTKNTNKSKSDEAVITTSLPCAAWLKPPPVFVQNKDRWAELRKKCAEKNIQFSQARDSFQGLKLQAKTVADFRNLQNLLVTQGYAFHTYSLKEEREIRVVLRGVSRETHRGGQGRPPLSKSPGVVSTPYTETLSRAPRPGSGLLHSRDHFLQNKKRVLPLRNKSGAAPQTYLT</sequence>
<proteinExistence type="predicted"/>
<evidence type="ECO:0000313" key="3">
    <source>
        <dbReference type="Proteomes" id="UP000299102"/>
    </source>
</evidence>
<feature type="region of interest" description="Disordered" evidence="1">
    <location>
        <begin position="205"/>
        <end position="224"/>
    </location>
</feature>
<dbReference type="Proteomes" id="UP000299102">
    <property type="component" value="Unassembled WGS sequence"/>
</dbReference>
<protein>
    <submittedName>
        <fullName evidence="2">Nucleic-acid-binding protein from transposon X-element</fullName>
    </submittedName>
</protein>
<evidence type="ECO:0000256" key="1">
    <source>
        <dbReference type="SAM" id="MobiDB-lite"/>
    </source>
</evidence>
<comment type="caution">
    <text evidence="2">The sequence shown here is derived from an EMBL/GenBank/DDBJ whole genome shotgun (WGS) entry which is preliminary data.</text>
</comment>
<feature type="region of interest" description="Disordered" evidence="1">
    <location>
        <begin position="157"/>
        <end position="197"/>
    </location>
</feature>
<name>A0A4C1VF70_EUMVA</name>
<reference evidence="2 3" key="1">
    <citation type="journal article" date="2019" name="Commun. Biol.">
        <title>The bagworm genome reveals a unique fibroin gene that provides high tensile strength.</title>
        <authorList>
            <person name="Kono N."/>
            <person name="Nakamura H."/>
            <person name="Ohtoshi R."/>
            <person name="Tomita M."/>
            <person name="Numata K."/>
            <person name="Arakawa K."/>
        </authorList>
    </citation>
    <scope>NUCLEOTIDE SEQUENCE [LARGE SCALE GENOMIC DNA]</scope>
</reference>
<evidence type="ECO:0000313" key="2">
    <source>
        <dbReference type="EMBL" id="GBP37273.1"/>
    </source>
</evidence>
<dbReference type="EMBL" id="BGZK01000331">
    <property type="protein sequence ID" value="GBP37273.1"/>
    <property type="molecule type" value="Genomic_DNA"/>
</dbReference>